<evidence type="ECO:0000256" key="3">
    <source>
        <dbReference type="ARBA" id="ARBA00016219"/>
    </source>
</evidence>
<evidence type="ECO:0000313" key="9">
    <source>
        <dbReference type="EMBL" id="GEA87525.1"/>
    </source>
</evidence>
<evidence type="ECO:0000256" key="5">
    <source>
        <dbReference type="ARBA" id="ARBA00023027"/>
    </source>
</evidence>
<comment type="caution">
    <text evidence="9">The sequence shown here is derived from an EMBL/GenBank/DDBJ whole genome shotgun (WGS) entry which is preliminary data.</text>
</comment>
<proteinExistence type="inferred from homology"/>
<comment type="similarity">
    <text evidence="1">Belongs to the mannitol dehydrogenase family.</text>
</comment>
<evidence type="ECO:0000256" key="6">
    <source>
        <dbReference type="ARBA" id="ARBA00048615"/>
    </source>
</evidence>
<evidence type="ECO:0000313" key="10">
    <source>
        <dbReference type="Proteomes" id="UP000317046"/>
    </source>
</evidence>
<evidence type="ECO:0000256" key="2">
    <source>
        <dbReference type="ARBA" id="ARBA00012939"/>
    </source>
</evidence>
<dbReference type="Proteomes" id="UP000317046">
    <property type="component" value="Unassembled WGS sequence"/>
</dbReference>
<evidence type="ECO:0000256" key="4">
    <source>
        <dbReference type="ARBA" id="ARBA00023002"/>
    </source>
</evidence>
<dbReference type="Gene3D" id="3.40.50.720">
    <property type="entry name" value="NAD(P)-binding Rossmann-like Domain"/>
    <property type="match status" value="1"/>
</dbReference>
<dbReference type="Gene3D" id="1.10.1040.10">
    <property type="entry name" value="N-(1-d-carboxylethyl)-l-norvaline Dehydrogenase, domain 2"/>
    <property type="match status" value="1"/>
</dbReference>
<organism evidence="9 10">
    <name type="scientific">Cellulomonas cellasea</name>
    <dbReference type="NCBI Taxonomy" id="43670"/>
    <lineage>
        <taxon>Bacteria</taxon>
        <taxon>Bacillati</taxon>
        <taxon>Actinomycetota</taxon>
        <taxon>Actinomycetes</taxon>
        <taxon>Micrococcales</taxon>
        <taxon>Cellulomonadaceae</taxon>
        <taxon>Cellulomonas</taxon>
    </lineage>
</organism>
<keyword evidence="10" id="KW-1185">Reference proteome</keyword>
<dbReference type="InterPro" id="IPR023027">
    <property type="entry name" value="Mannitol_DH_CS"/>
</dbReference>
<dbReference type="AlphaFoldDB" id="A0A4Y3KWA5"/>
<dbReference type="SUPFAM" id="SSF48179">
    <property type="entry name" value="6-phosphogluconate dehydrogenase C-terminal domain-like"/>
    <property type="match status" value="1"/>
</dbReference>
<evidence type="ECO:0000256" key="1">
    <source>
        <dbReference type="ARBA" id="ARBA00006541"/>
    </source>
</evidence>
<comment type="catalytic activity">
    <reaction evidence="6">
        <text>D-mannitol 1-phosphate + NAD(+) = beta-D-fructose 6-phosphate + NADH + H(+)</text>
        <dbReference type="Rhea" id="RHEA:19661"/>
        <dbReference type="ChEBI" id="CHEBI:15378"/>
        <dbReference type="ChEBI" id="CHEBI:57540"/>
        <dbReference type="ChEBI" id="CHEBI:57634"/>
        <dbReference type="ChEBI" id="CHEBI:57945"/>
        <dbReference type="ChEBI" id="CHEBI:61381"/>
        <dbReference type="EC" id="1.1.1.17"/>
    </reaction>
</comment>
<evidence type="ECO:0000259" key="8">
    <source>
        <dbReference type="Pfam" id="PF08125"/>
    </source>
</evidence>
<dbReference type="InterPro" id="IPR013328">
    <property type="entry name" value="6PGD_dom2"/>
</dbReference>
<feature type="domain" description="Mannitol dehydrogenase C-terminal" evidence="8">
    <location>
        <begin position="281"/>
        <end position="461"/>
    </location>
</feature>
<dbReference type="Pfam" id="PF08125">
    <property type="entry name" value="Mannitol_dh_C"/>
    <property type="match status" value="1"/>
</dbReference>
<dbReference type="InterPro" id="IPR000669">
    <property type="entry name" value="Mannitol_DH"/>
</dbReference>
<dbReference type="EC" id="1.1.1.17" evidence="2"/>
<dbReference type="EMBL" id="BJLR01000016">
    <property type="protein sequence ID" value="GEA87525.1"/>
    <property type="molecule type" value="Genomic_DNA"/>
</dbReference>
<dbReference type="PROSITE" id="PS00974">
    <property type="entry name" value="MANNITOL_DHGENASE"/>
    <property type="match status" value="1"/>
</dbReference>
<dbReference type="InterPro" id="IPR008927">
    <property type="entry name" value="6-PGluconate_DH-like_C_sf"/>
</dbReference>
<dbReference type="PRINTS" id="PR00084">
    <property type="entry name" value="MTLDHDRGNASE"/>
</dbReference>
<reference evidence="9" key="1">
    <citation type="submission" date="2019-06" db="EMBL/GenBank/DDBJ databases">
        <title>Whole genome shotgun sequence of Cellulomonas cellasea NBRC 3753.</title>
        <authorList>
            <person name="Hosoyama A."/>
            <person name="Uohara A."/>
            <person name="Ohji S."/>
            <person name="Ichikawa N."/>
        </authorList>
    </citation>
    <scope>NUCLEOTIDE SEQUENCE [LARGE SCALE GENOMIC DNA]</scope>
    <source>
        <strain evidence="9">NBRC 3753</strain>
    </source>
</reference>
<keyword evidence="4" id="KW-0560">Oxidoreductase</keyword>
<dbReference type="RefSeq" id="WP_218026453.1">
    <property type="nucleotide sequence ID" value="NZ_BJLR01000016.1"/>
</dbReference>
<dbReference type="InterPro" id="IPR013131">
    <property type="entry name" value="Mannitol_DH_N"/>
</dbReference>
<dbReference type="PANTHER" id="PTHR43362">
    <property type="entry name" value="MANNITOL DEHYDROGENASE DSF1-RELATED"/>
    <property type="match status" value="1"/>
</dbReference>
<dbReference type="Pfam" id="PF01232">
    <property type="entry name" value="Mannitol_dh"/>
    <property type="match status" value="1"/>
</dbReference>
<name>A0A4Y3KWA5_9CELL</name>
<sequence>MSTPIGTVPVLSRAGGHGRPAAPVRIVHLGLGNFFRAHQAWYTDHAPDADAWGIAAFTGRSAAAAEALAPQDGLYTLVTRAADGDSFEVVSSVSAVHAATDHEAWLGYWAAPETAVVTLTVTEAGYLRADDGGLDVTRDDVRADVSALGGDPRAVVATTPGRIVAGYLARRAAGAGPLAVLPCDNLPENGPALQRVVDDLIDAVDPSLAAWAEENVAFGTTMVDRITPATTDENRDAVRAALGVEDASPVPTEPFSEWVVAGRFPNGRPAWEAAGVTMVDDVLPFEQRKLWLLNGAHSLLAYAGSARGHETVADAVADPVLRRWVEDWWDEAAHHLTLPAEDVADYRRALVERFANPRIRHVLAQIAGDGSQKIGVRIVPTLRAELAAGRVPTGAARAVAAWTCHLRGLGAPVKDARADHVRALGQGSLAESVDAVLGFLGADLAADDGLRAAVLTAAEELTAGADRP</sequence>
<dbReference type="GO" id="GO:0008926">
    <property type="term" value="F:mannitol-1-phosphate 5-dehydrogenase activity"/>
    <property type="evidence" value="ECO:0007669"/>
    <property type="project" value="UniProtKB-EC"/>
</dbReference>
<accession>A0A4Y3KWA5</accession>
<feature type="domain" description="Mannitol dehydrogenase N-terminal" evidence="7">
    <location>
        <begin position="25"/>
        <end position="272"/>
    </location>
</feature>
<dbReference type="InterPro" id="IPR013118">
    <property type="entry name" value="Mannitol_DH_C"/>
</dbReference>
<dbReference type="InterPro" id="IPR050988">
    <property type="entry name" value="Mannitol_DH/Oxidoreductase"/>
</dbReference>
<dbReference type="GO" id="GO:0019594">
    <property type="term" value="P:mannitol metabolic process"/>
    <property type="evidence" value="ECO:0007669"/>
    <property type="project" value="InterPro"/>
</dbReference>
<dbReference type="InterPro" id="IPR036291">
    <property type="entry name" value="NAD(P)-bd_dom_sf"/>
</dbReference>
<dbReference type="PANTHER" id="PTHR43362:SF1">
    <property type="entry name" value="MANNITOL DEHYDROGENASE 2-RELATED"/>
    <property type="match status" value="1"/>
</dbReference>
<protein>
    <recommendedName>
        <fullName evidence="3">Mannitol-1-phosphate 5-dehydrogenase</fullName>
        <ecNumber evidence="2">1.1.1.17</ecNumber>
    </recommendedName>
</protein>
<dbReference type="SUPFAM" id="SSF51735">
    <property type="entry name" value="NAD(P)-binding Rossmann-fold domains"/>
    <property type="match status" value="1"/>
</dbReference>
<keyword evidence="5" id="KW-0520">NAD</keyword>
<evidence type="ECO:0000259" key="7">
    <source>
        <dbReference type="Pfam" id="PF01232"/>
    </source>
</evidence>
<gene>
    <name evidence="9" type="ORF">CCE01nite_14740</name>
</gene>